<sequence>MRRLTLVQLILFAITSAIVIPFGINYVLGPQAFGTPIRVHARMADALGVTAGTSVTYRGVMVGRVAGVSLDPESHGARVEFDLDPGTEIPRDSIAKIGMGTAAGIQNVDIFPNTGDGPFLATGDELAVPQDRQPVQMGELMLQANRLLEGIDPQAISDIGTELGASFDGLGPSMASLIANGDALSAQLDDQAPTLRSLLERTADLVDSMAGQSDSLVRGMGAARNFTEQLDSNAPVLVYLTDTAPPALRKARQLFDRYHDTFGSVLANLVTVAPVISDRSDSLAAGLVALPDGLGKLESIVKGNRADFSLVATQGPVCNYDTTRRALGDMTPVEPNLTYYCPPGENLSTRGARNAPRPNGLGLQNATTPGTEIGPPVVDDPILVPTGVEALNYWKQLLEDLGNGK</sequence>
<dbReference type="NCBIfam" id="TIGR00996">
    <property type="entry name" value="Mtu_fam_mce"/>
    <property type="match status" value="1"/>
</dbReference>
<evidence type="ECO:0000259" key="2">
    <source>
        <dbReference type="Pfam" id="PF02470"/>
    </source>
</evidence>
<dbReference type="RefSeq" id="WP_072845951.1">
    <property type="nucleotide sequence ID" value="NZ_FNAB01000014.1"/>
</dbReference>
<name>A0A1G7BYD1_9NOCA</name>
<evidence type="ECO:0000259" key="3">
    <source>
        <dbReference type="Pfam" id="PF11887"/>
    </source>
</evidence>
<keyword evidence="5" id="KW-1185">Reference proteome</keyword>
<dbReference type="PANTHER" id="PTHR33371:SF16">
    <property type="entry name" value="MCE-FAMILY PROTEIN MCE3F"/>
    <property type="match status" value="1"/>
</dbReference>
<evidence type="ECO:0000313" key="5">
    <source>
        <dbReference type="Proteomes" id="UP000199417"/>
    </source>
</evidence>
<dbReference type="InterPro" id="IPR005693">
    <property type="entry name" value="Mce"/>
</dbReference>
<reference evidence="4 5" key="1">
    <citation type="submission" date="2016-10" db="EMBL/GenBank/DDBJ databases">
        <authorList>
            <person name="de Groot N.N."/>
        </authorList>
    </citation>
    <scope>NUCLEOTIDE SEQUENCE [LARGE SCALE GENOMIC DNA]</scope>
    <source>
        <strain evidence="4 5">JCM 11308</strain>
    </source>
</reference>
<dbReference type="AlphaFoldDB" id="A0A1G7BYD1"/>
<dbReference type="Proteomes" id="UP000199417">
    <property type="component" value="Unassembled WGS sequence"/>
</dbReference>
<dbReference type="InterPro" id="IPR003399">
    <property type="entry name" value="Mce/MlaD"/>
</dbReference>
<dbReference type="PANTHER" id="PTHR33371">
    <property type="entry name" value="INTERMEMBRANE PHOSPHOLIPID TRANSPORT SYSTEM BINDING PROTEIN MLAD-RELATED"/>
    <property type="match status" value="1"/>
</dbReference>
<dbReference type="EMBL" id="FNAB01000014">
    <property type="protein sequence ID" value="SDE32052.1"/>
    <property type="molecule type" value="Genomic_DNA"/>
</dbReference>
<feature type="region of interest" description="Disordered" evidence="1">
    <location>
        <begin position="348"/>
        <end position="376"/>
    </location>
</feature>
<gene>
    <name evidence="4" type="ORF">SAMN05444580_11459</name>
</gene>
<feature type="domain" description="Mammalian cell entry C-terminal" evidence="3">
    <location>
        <begin position="120"/>
        <end position="310"/>
    </location>
</feature>
<dbReference type="InterPro" id="IPR024516">
    <property type="entry name" value="Mce_C"/>
</dbReference>
<evidence type="ECO:0000313" key="4">
    <source>
        <dbReference type="EMBL" id="SDE32052.1"/>
    </source>
</evidence>
<proteinExistence type="predicted"/>
<dbReference type="Pfam" id="PF11887">
    <property type="entry name" value="Mce4_CUP1"/>
    <property type="match status" value="1"/>
</dbReference>
<dbReference type="GO" id="GO:0005576">
    <property type="term" value="C:extracellular region"/>
    <property type="evidence" value="ECO:0007669"/>
    <property type="project" value="TreeGrafter"/>
</dbReference>
<evidence type="ECO:0000256" key="1">
    <source>
        <dbReference type="SAM" id="MobiDB-lite"/>
    </source>
</evidence>
<organism evidence="4 5">
    <name type="scientific">Rhodococcus tukisamuensis</name>
    <dbReference type="NCBI Taxonomy" id="168276"/>
    <lineage>
        <taxon>Bacteria</taxon>
        <taxon>Bacillati</taxon>
        <taxon>Actinomycetota</taxon>
        <taxon>Actinomycetes</taxon>
        <taxon>Mycobacteriales</taxon>
        <taxon>Nocardiaceae</taxon>
        <taxon>Rhodococcus</taxon>
    </lineage>
</organism>
<dbReference type="InterPro" id="IPR052336">
    <property type="entry name" value="MlaD_Phospholipid_Transporter"/>
</dbReference>
<protein>
    <submittedName>
        <fullName evidence="4">Phospholipid/cholesterol/gamma-HCH transport system substrate-binding protein</fullName>
    </submittedName>
</protein>
<dbReference type="STRING" id="168276.SAMN05444580_11459"/>
<accession>A0A1G7BYD1</accession>
<feature type="domain" description="Mce/MlaD" evidence="2">
    <location>
        <begin position="37"/>
        <end position="112"/>
    </location>
</feature>
<dbReference type="Pfam" id="PF02470">
    <property type="entry name" value="MlaD"/>
    <property type="match status" value="1"/>
</dbReference>